<evidence type="ECO:0000313" key="1">
    <source>
        <dbReference type="EMBL" id="MEZ8197101.1"/>
    </source>
</evidence>
<sequence>MLHKIIVSPEHLPIFKNQLHTVLNQLIFAEIIPDSAVEKNTWLSICAQAIGYKDWEDLKAQTIMHHASTNSLVFSQTSIIPFIQSVRVNLGEHIDNLEGFASVILRNLTSEELNAMGGSEEELPPLPKAPTTYLLELGPNTVYASDLLHWLWPTTKDNQVARIENNYLEHMKKKRINLSKSQAKERAWDVYPRSGMLIKDILGQLVSEGYLEFNDKQTSVSFTQKGRHYLNSQMTNEYDLKWKAWFKAFVTHVKKIPYRYIKTDWTPYIYLYSREMSPIDAAKSLEWSECYTQAHSEIQSAIKHQLDIHLPQYPNARYLQFTPRIFLTSPLTSNKVTDIHFEFIGPDWAKPNGNLKTKRFWPNKRYVSV</sequence>
<dbReference type="RefSeq" id="WP_371731283.1">
    <property type="nucleotide sequence ID" value="NZ_JBGOOT010000097.1"/>
</dbReference>
<organism evidence="1 2">
    <name type="scientific">Vibrio cortegadensis</name>
    <dbReference type="NCBI Taxonomy" id="1328770"/>
    <lineage>
        <taxon>Bacteria</taxon>
        <taxon>Pseudomonadati</taxon>
        <taxon>Pseudomonadota</taxon>
        <taxon>Gammaproteobacteria</taxon>
        <taxon>Vibrionales</taxon>
        <taxon>Vibrionaceae</taxon>
        <taxon>Vibrio</taxon>
    </lineage>
</organism>
<gene>
    <name evidence="1" type="ORF">ACED38_19835</name>
</gene>
<feature type="non-terminal residue" evidence="1">
    <location>
        <position position="369"/>
    </location>
</feature>
<dbReference type="EMBL" id="JBGOOT010000097">
    <property type="protein sequence ID" value="MEZ8197101.1"/>
    <property type="molecule type" value="Genomic_DNA"/>
</dbReference>
<protein>
    <submittedName>
        <fullName evidence="1">Uncharacterized protein</fullName>
    </submittedName>
</protein>
<evidence type="ECO:0000313" key="2">
    <source>
        <dbReference type="Proteomes" id="UP001569153"/>
    </source>
</evidence>
<dbReference type="Proteomes" id="UP001569153">
    <property type="component" value="Unassembled WGS sequence"/>
</dbReference>
<proteinExistence type="predicted"/>
<keyword evidence="2" id="KW-1185">Reference proteome</keyword>
<accession>A0ABV4MC80</accession>
<reference evidence="1 2" key="1">
    <citation type="submission" date="2024-06" db="EMBL/GenBank/DDBJ databases">
        <authorList>
            <person name="Steensen K."/>
            <person name="Seneca J."/>
            <person name="Bartlau N."/>
            <person name="Yu A.X."/>
            <person name="Polz M.F."/>
        </authorList>
    </citation>
    <scope>NUCLEOTIDE SEQUENCE [LARGE SCALE GENOMIC DNA]</scope>
    <source>
        <strain evidence="1 2">FF146</strain>
    </source>
</reference>
<name>A0ABV4MC80_9VIBR</name>
<comment type="caution">
    <text evidence="1">The sequence shown here is derived from an EMBL/GenBank/DDBJ whole genome shotgun (WGS) entry which is preliminary data.</text>
</comment>